<reference evidence="4 5" key="1">
    <citation type="journal article" date="2016" name="Genome Biol. Evol.">
        <title>Divergent and convergent evolution of fungal pathogenicity.</title>
        <authorList>
            <person name="Shang Y."/>
            <person name="Xiao G."/>
            <person name="Zheng P."/>
            <person name="Cen K."/>
            <person name="Zhan S."/>
            <person name="Wang C."/>
        </authorList>
    </citation>
    <scope>NUCLEOTIDE SEQUENCE [LARGE SCALE GENOMIC DNA]</scope>
    <source>
        <strain evidence="4 5">ARSEF 7405</strain>
    </source>
</reference>
<name>A0A167Y994_9EURO</name>
<protein>
    <submittedName>
        <fullName evidence="4">Zinc finger, C2H2</fullName>
    </submittedName>
</protein>
<dbReference type="VEuPathDB" id="FungiDB:AAP_03656"/>
<feature type="compositionally biased region" description="Low complexity" evidence="2">
    <location>
        <begin position="109"/>
        <end position="120"/>
    </location>
</feature>
<sequence>MATATAATTASSIPQPLPPFSHRLSSVTSLSSHNSHLAAPSSATTSTTPASASASTSTATATTTATTTPTPTSTSAATPRSAGIPIPPAKPGARQRRRRSESVNAHLSTSTGHTAPAATTGGRRLANELRCERCGKGYKHSSCLTKHM</sequence>
<keyword evidence="1" id="KW-0863">Zinc-finger</keyword>
<dbReference type="EMBL" id="AZGZ01000015">
    <property type="protein sequence ID" value="KZZ91015.1"/>
    <property type="molecule type" value="Genomic_DNA"/>
</dbReference>
<organism evidence="4 5">
    <name type="scientific">Ascosphaera apis ARSEF 7405</name>
    <dbReference type="NCBI Taxonomy" id="392613"/>
    <lineage>
        <taxon>Eukaryota</taxon>
        <taxon>Fungi</taxon>
        <taxon>Dikarya</taxon>
        <taxon>Ascomycota</taxon>
        <taxon>Pezizomycotina</taxon>
        <taxon>Eurotiomycetes</taxon>
        <taxon>Eurotiomycetidae</taxon>
        <taxon>Onygenales</taxon>
        <taxon>Ascosphaeraceae</taxon>
        <taxon>Ascosphaera</taxon>
    </lineage>
</organism>
<feature type="compositionally biased region" description="Low complexity" evidence="2">
    <location>
        <begin position="21"/>
        <end position="84"/>
    </location>
</feature>
<dbReference type="InterPro" id="IPR013087">
    <property type="entry name" value="Znf_C2H2_type"/>
</dbReference>
<keyword evidence="1" id="KW-0479">Metal-binding</keyword>
<dbReference type="GO" id="GO:0008270">
    <property type="term" value="F:zinc ion binding"/>
    <property type="evidence" value="ECO:0007669"/>
    <property type="project" value="UniProtKB-KW"/>
</dbReference>
<feature type="region of interest" description="Disordered" evidence="2">
    <location>
        <begin position="1"/>
        <end position="120"/>
    </location>
</feature>
<comment type="caution">
    <text evidence="4">The sequence shown here is derived from an EMBL/GenBank/DDBJ whole genome shotgun (WGS) entry which is preliminary data.</text>
</comment>
<evidence type="ECO:0000256" key="1">
    <source>
        <dbReference type="PROSITE-ProRule" id="PRU00042"/>
    </source>
</evidence>
<evidence type="ECO:0000259" key="3">
    <source>
        <dbReference type="PROSITE" id="PS50157"/>
    </source>
</evidence>
<proteinExistence type="predicted"/>
<dbReference type="PROSITE" id="PS50157">
    <property type="entry name" value="ZINC_FINGER_C2H2_2"/>
    <property type="match status" value="1"/>
</dbReference>
<evidence type="ECO:0000313" key="5">
    <source>
        <dbReference type="Proteomes" id="UP000242877"/>
    </source>
</evidence>
<keyword evidence="5" id="KW-1185">Reference proteome</keyword>
<dbReference type="Proteomes" id="UP000242877">
    <property type="component" value="Unassembled WGS sequence"/>
</dbReference>
<evidence type="ECO:0000256" key="2">
    <source>
        <dbReference type="SAM" id="MobiDB-lite"/>
    </source>
</evidence>
<gene>
    <name evidence="4" type="ORF">AAP_03656</name>
</gene>
<dbReference type="AlphaFoldDB" id="A0A167Y994"/>
<feature type="compositionally biased region" description="Low complexity" evidence="2">
    <location>
        <begin position="1"/>
        <end position="10"/>
    </location>
</feature>
<feature type="domain" description="C2H2-type" evidence="3">
    <location>
        <begin position="129"/>
        <end position="148"/>
    </location>
</feature>
<keyword evidence="1" id="KW-0862">Zinc</keyword>
<evidence type="ECO:0000313" key="4">
    <source>
        <dbReference type="EMBL" id="KZZ91015.1"/>
    </source>
</evidence>
<accession>A0A167Y994</accession>